<dbReference type="AlphaFoldDB" id="A0A2R8AJM0"/>
<sequence length="255" mass="26460">MGRGRMVTDLPVAEDSAICPKKEHKMRKLLSILAISIAAAGVGHAEMASVPQLTVTGQGVAQVVPDVARISLGVSERSDDAGQALDAVAGSIARMLTKLTEAEVGEHDVQSTQVNLSPQYDYNRKNNGAPVLIGFVASSTLSVTVQDLSTLGAIMSAVTSVGANEIHGLQFDIKDRAGAEDTARALAVKDAMDRATVLAEAAGLKLGSVLMMQEGGEAPGRPVMMAMERASADMPIAAGEMGVNSSVTMVFELVE</sequence>
<dbReference type="EMBL" id="OMOI01000001">
    <property type="protein sequence ID" value="SPF76206.1"/>
    <property type="molecule type" value="Genomic_DNA"/>
</dbReference>
<protein>
    <submittedName>
        <fullName evidence="1">26 kDa periplasmic immunogenic protein</fullName>
    </submittedName>
</protein>
<dbReference type="Proteomes" id="UP000244911">
    <property type="component" value="Unassembled WGS sequence"/>
</dbReference>
<accession>A0A2R8AJM0</accession>
<dbReference type="InterPro" id="IPR007497">
    <property type="entry name" value="SIMPL/DUF541"/>
</dbReference>
<reference evidence="1 2" key="1">
    <citation type="submission" date="2018-03" db="EMBL/GenBank/DDBJ databases">
        <authorList>
            <person name="Keele B.F."/>
        </authorList>
    </citation>
    <scope>NUCLEOTIDE SEQUENCE [LARGE SCALE GENOMIC DNA]</scope>
    <source>
        <strain evidence="1 2">CECT 8811</strain>
    </source>
</reference>
<proteinExistence type="predicted"/>
<organism evidence="1 2">
    <name type="scientific">Aliiroseovarius pelagivivens</name>
    <dbReference type="NCBI Taxonomy" id="1639690"/>
    <lineage>
        <taxon>Bacteria</taxon>
        <taxon>Pseudomonadati</taxon>
        <taxon>Pseudomonadota</taxon>
        <taxon>Alphaproteobacteria</taxon>
        <taxon>Rhodobacterales</taxon>
        <taxon>Paracoccaceae</taxon>
        <taxon>Aliiroseovarius</taxon>
    </lineage>
</organism>
<dbReference type="OrthoDB" id="9813144at2"/>
<name>A0A2R8AJM0_9RHOB</name>
<dbReference type="PANTHER" id="PTHR34387">
    <property type="entry name" value="SLR1258 PROTEIN"/>
    <property type="match status" value="1"/>
</dbReference>
<dbReference type="InterPro" id="IPR052022">
    <property type="entry name" value="26kDa_periplasmic_antigen"/>
</dbReference>
<keyword evidence="2" id="KW-1185">Reference proteome</keyword>
<dbReference type="Gene3D" id="3.30.110.170">
    <property type="entry name" value="Protein of unknown function (DUF541), domain 1"/>
    <property type="match status" value="1"/>
</dbReference>
<dbReference type="Gene3D" id="3.30.70.2970">
    <property type="entry name" value="Protein of unknown function (DUF541), domain 2"/>
    <property type="match status" value="1"/>
</dbReference>
<evidence type="ECO:0000313" key="1">
    <source>
        <dbReference type="EMBL" id="SPF76206.1"/>
    </source>
</evidence>
<gene>
    <name evidence="1" type="ORF">ALP8811_01207</name>
</gene>
<dbReference type="GO" id="GO:0006974">
    <property type="term" value="P:DNA damage response"/>
    <property type="evidence" value="ECO:0007669"/>
    <property type="project" value="TreeGrafter"/>
</dbReference>
<dbReference type="Pfam" id="PF04402">
    <property type="entry name" value="SIMPL"/>
    <property type="match status" value="1"/>
</dbReference>
<evidence type="ECO:0000313" key="2">
    <source>
        <dbReference type="Proteomes" id="UP000244911"/>
    </source>
</evidence>
<dbReference type="PANTHER" id="PTHR34387:SF1">
    <property type="entry name" value="PERIPLASMIC IMMUNOGENIC PROTEIN"/>
    <property type="match status" value="1"/>
</dbReference>